<sequence length="262" mass="28612">MIATLFVAAARKCLSVGRKYLSIPLSLDVAVQVLAVDLGLKPALLYDINSSSAEQVQQYLITLQSAQLVSRSLVTLVVSGNIFIVNLAMVKANLEQLLDRSSVAVIDVCHSLEKPSITDALSGDLKSMTQDLLAILSGFAQLSEVEKPLYIGEQSEKWNLCTLFGILLGYPVTYWFDQNKSFENCLAMTPLTVTTASVTWQAGSEGHRCCLYSFSVPAALHEATQSALEEWTVSLQERFQQQTVLKDLSVCKSVVTLPSVCL</sequence>
<dbReference type="Ensembl" id="ENSMMDT00005011162.1">
    <property type="protein sequence ID" value="ENSMMDP00005010833.1"/>
    <property type="gene ID" value="ENSMMDG00005005864.1"/>
</dbReference>
<reference evidence="2" key="3">
    <citation type="submission" date="2025-09" db="UniProtKB">
        <authorList>
            <consortium name="Ensembl"/>
        </authorList>
    </citation>
    <scope>IDENTIFICATION</scope>
</reference>
<accession>A0A667XA13</accession>
<reference evidence="2" key="1">
    <citation type="submission" date="2019-06" db="EMBL/GenBank/DDBJ databases">
        <authorList>
            <consortium name="Wellcome Sanger Institute Data Sharing"/>
        </authorList>
    </citation>
    <scope>NUCLEOTIDE SEQUENCE [LARGE SCALE GENOMIC DNA]</scope>
</reference>
<gene>
    <name evidence="2" type="primary">C1orf74</name>
</gene>
<evidence type="ECO:0000313" key="3">
    <source>
        <dbReference type="Proteomes" id="UP000472263"/>
    </source>
</evidence>
<proteinExistence type="inferred from homology"/>
<evidence type="ECO:0000256" key="1">
    <source>
        <dbReference type="ARBA" id="ARBA00007065"/>
    </source>
</evidence>
<dbReference type="PANTHER" id="PTHR31366:SF2">
    <property type="entry name" value="UPF0739 PROTEIN C1ORF74"/>
    <property type="match status" value="1"/>
</dbReference>
<comment type="similarity">
    <text evidence="1">Belongs to the UPF0739 family.</text>
</comment>
<dbReference type="GeneTree" id="ENSGT00390000002240"/>
<organism evidence="2 3">
    <name type="scientific">Myripristis murdjan</name>
    <name type="common">pinecone soldierfish</name>
    <dbReference type="NCBI Taxonomy" id="586833"/>
    <lineage>
        <taxon>Eukaryota</taxon>
        <taxon>Metazoa</taxon>
        <taxon>Chordata</taxon>
        <taxon>Craniata</taxon>
        <taxon>Vertebrata</taxon>
        <taxon>Euteleostomi</taxon>
        <taxon>Actinopterygii</taxon>
        <taxon>Neopterygii</taxon>
        <taxon>Teleostei</taxon>
        <taxon>Neoteleostei</taxon>
        <taxon>Acanthomorphata</taxon>
        <taxon>Holocentriformes</taxon>
        <taxon>Holocentridae</taxon>
        <taxon>Myripristis</taxon>
    </lineage>
</organism>
<dbReference type="PANTHER" id="PTHR31366">
    <property type="entry name" value="UPF0739 PROTEIN C1ORF74"/>
    <property type="match status" value="1"/>
</dbReference>
<dbReference type="Pfam" id="PF14953">
    <property type="entry name" value="DUF4504"/>
    <property type="match status" value="1"/>
</dbReference>
<dbReference type="AlphaFoldDB" id="A0A667XA13"/>
<protein>
    <submittedName>
        <fullName evidence="2">Zgc:112163</fullName>
    </submittedName>
</protein>
<keyword evidence="3" id="KW-1185">Reference proteome</keyword>
<name>A0A667XA13_9TELE</name>
<dbReference type="InterPro" id="IPR027850">
    <property type="entry name" value="DUF4504"/>
</dbReference>
<dbReference type="FunCoup" id="A0A667XA13">
    <property type="interactions" value="768"/>
</dbReference>
<reference evidence="2" key="2">
    <citation type="submission" date="2025-08" db="UniProtKB">
        <authorList>
            <consortium name="Ensembl"/>
        </authorList>
    </citation>
    <scope>IDENTIFICATION</scope>
</reference>
<dbReference type="Proteomes" id="UP000472263">
    <property type="component" value="Chromosome 5"/>
</dbReference>
<dbReference type="InParanoid" id="A0A667XA13"/>
<evidence type="ECO:0000313" key="2">
    <source>
        <dbReference type="Ensembl" id="ENSMMDP00005010833.1"/>
    </source>
</evidence>